<dbReference type="SMART" id="SM00320">
    <property type="entry name" value="WD40"/>
    <property type="match status" value="5"/>
</dbReference>
<keyword evidence="4 14" id="KW-0853">WD repeat</keyword>
<feature type="repeat" description="WD" evidence="14">
    <location>
        <begin position="388"/>
        <end position="429"/>
    </location>
</feature>
<dbReference type="InterPro" id="IPR003613">
    <property type="entry name" value="Ubox_domain"/>
</dbReference>
<dbReference type="PROSITE" id="PS51698">
    <property type="entry name" value="U_BOX"/>
    <property type="match status" value="1"/>
</dbReference>
<keyword evidence="10 15" id="KW-0833">Ubl conjugation pathway</keyword>
<dbReference type="Gene3D" id="2.130.10.10">
    <property type="entry name" value="YVTN repeat-like/Quinoprotein amine dehydrogenase"/>
    <property type="match status" value="1"/>
</dbReference>
<keyword evidence="13 15" id="KW-0539">Nucleus</keyword>
<dbReference type="InterPro" id="IPR038959">
    <property type="entry name" value="Prp19"/>
</dbReference>
<keyword evidence="9 15" id="KW-0227">DNA damage</keyword>
<dbReference type="Gene3D" id="3.30.40.10">
    <property type="entry name" value="Zinc/RING finger domain, C3HC4 (zinc finger)"/>
    <property type="match status" value="1"/>
</dbReference>
<dbReference type="GO" id="GO:0000398">
    <property type="term" value="P:mRNA splicing, via spliceosome"/>
    <property type="evidence" value="ECO:0007669"/>
    <property type="project" value="InterPro"/>
</dbReference>
<dbReference type="PANTHER" id="PTHR43995">
    <property type="entry name" value="PRE-MRNA-PROCESSING FACTOR 19"/>
    <property type="match status" value="1"/>
</dbReference>
<dbReference type="SUPFAM" id="SSF50978">
    <property type="entry name" value="WD40 repeat-like"/>
    <property type="match status" value="1"/>
</dbReference>
<organism evidence="18 19">
    <name type="scientific">Macrolepiota fuliginosa MF-IS2</name>
    <dbReference type="NCBI Taxonomy" id="1400762"/>
    <lineage>
        <taxon>Eukaryota</taxon>
        <taxon>Fungi</taxon>
        <taxon>Dikarya</taxon>
        <taxon>Basidiomycota</taxon>
        <taxon>Agaricomycotina</taxon>
        <taxon>Agaricomycetes</taxon>
        <taxon>Agaricomycetidae</taxon>
        <taxon>Agaricales</taxon>
        <taxon>Agaricineae</taxon>
        <taxon>Agaricaceae</taxon>
        <taxon>Macrolepiota</taxon>
    </lineage>
</organism>
<dbReference type="InterPro" id="IPR013915">
    <property type="entry name" value="Prp19_cc"/>
</dbReference>
<dbReference type="GO" id="GO:0000974">
    <property type="term" value="C:Prp19 complex"/>
    <property type="evidence" value="ECO:0007669"/>
    <property type="project" value="UniProtKB-UniRule"/>
</dbReference>
<dbReference type="Pfam" id="PF08606">
    <property type="entry name" value="Prp19"/>
    <property type="match status" value="1"/>
</dbReference>
<dbReference type="GO" id="GO:0070534">
    <property type="term" value="P:protein K63-linked ubiquitination"/>
    <property type="evidence" value="ECO:0007669"/>
    <property type="project" value="UniProtKB-UniRule"/>
</dbReference>
<evidence type="ECO:0000313" key="18">
    <source>
        <dbReference type="EMBL" id="KAF9452598.1"/>
    </source>
</evidence>
<dbReference type="GO" id="GO:0061630">
    <property type="term" value="F:ubiquitin protein ligase activity"/>
    <property type="evidence" value="ECO:0007669"/>
    <property type="project" value="UniProtKB-UniRule"/>
</dbReference>
<evidence type="ECO:0000256" key="8">
    <source>
        <dbReference type="ARBA" id="ARBA00022737"/>
    </source>
</evidence>
<gene>
    <name evidence="18" type="ORF">P691DRAFT_696957</name>
</gene>
<dbReference type="GO" id="GO:0006281">
    <property type="term" value="P:DNA repair"/>
    <property type="evidence" value="ECO:0007669"/>
    <property type="project" value="UniProtKB-KW"/>
</dbReference>
<comment type="subcellular location">
    <subcellularLocation>
        <location evidence="1 15">Nucleus</location>
    </subcellularLocation>
</comment>
<dbReference type="OrthoDB" id="687049at2759"/>
<evidence type="ECO:0000256" key="15">
    <source>
        <dbReference type="RuleBase" id="RU367101"/>
    </source>
</evidence>
<accession>A0A9P5XJL1</accession>
<evidence type="ECO:0000256" key="11">
    <source>
        <dbReference type="ARBA" id="ARBA00023187"/>
    </source>
</evidence>
<dbReference type="Proteomes" id="UP000807342">
    <property type="component" value="Unassembled WGS sequence"/>
</dbReference>
<dbReference type="AlphaFoldDB" id="A0A9P5XJL1"/>
<comment type="pathway">
    <text evidence="2 15">Protein modification; protein ubiquitination.</text>
</comment>
<dbReference type="InterPro" id="IPR015943">
    <property type="entry name" value="WD40/YVTN_repeat-like_dom_sf"/>
</dbReference>
<dbReference type="EMBL" id="MU151070">
    <property type="protein sequence ID" value="KAF9452598.1"/>
    <property type="molecule type" value="Genomic_DNA"/>
</dbReference>
<dbReference type="InterPro" id="IPR001680">
    <property type="entry name" value="WD40_rpt"/>
</dbReference>
<evidence type="ECO:0000256" key="9">
    <source>
        <dbReference type="ARBA" id="ARBA00022763"/>
    </source>
</evidence>
<evidence type="ECO:0000256" key="13">
    <source>
        <dbReference type="ARBA" id="ARBA00023242"/>
    </source>
</evidence>
<dbReference type="PANTHER" id="PTHR43995:SF1">
    <property type="entry name" value="PRE-MRNA-PROCESSING FACTOR 19"/>
    <property type="match status" value="1"/>
</dbReference>
<protein>
    <recommendedName>
        <fullName evidence="15">Pre-mRNA-processing factor 19</fullName>
        <ecNumber evidence="15">2.3.2.27</ecNumber>
    </recommendedName>
</protein>
<dbReference type="GO" id="GO:0005737">
    <property type="term" value="C:cytoplasm"/>
    <property type="evidence" value="ECO:0007669"/>
    <property type="project" value="TreeGrafter"/>
</dbReference>
<keyword evidence="11 15" id="KW-0508">mRNA splicing</keyword>
<dbReference type="EC" id="2.3.2.27" evidence="15"/>
<feature type="repeat" description="WD" evidence="14">
    <location>
        <begin position="253"/>
        <end position="288"/>
    </location>
</feature>
<evidence type="ECO:0000256" key="12">
    <source>
        <dbReference type="ARBA" id="ARBA00023204"/>
    </source>
</evidence>
<dbReference type="InterPro" id="IPR055340">
    <property type="entry name" value="RING-Ubox_PRP19"/>
</dbReference>
<comment type="subunit">
    <text evidence="15">Homotetramer.</text>
</comment>
<dbReference type="Pfam" id="PF00400">
    <property type="entry name" value="WD40"/>
    <property type="match status" value="2"/>
</dbReference>
<dbReference type="InterPro" id="IPR013083">
    <property type="entry name" value="Znf_RING/FYVE/PHD"/>
</dbReference>
<evidence type="ECO:0000256" key="5">
    <source>
        <dbReference type="ARBA" id="ARBA00022664"/>
    </source>
</evidence>
<evidence type="ECO:0000256" key="7">
    <source>
        <dbReference type="ARBA" id="ARBA00022728"/>
    </source>
</evidence>
<comment type="caution">
    <text evidence="18">The sequence shown here is derived from an EMBL/GenBank/DDBJ whole genome shotgun (WGS) entry which is preliminary data.</text>
</comment>
<evidence type="ECO:0000256" key="1">
    <source>
        <dbReference type="ARBA" id="ARBA00004123"/>
    </source>
</evidence>
<evidence type="ECO:0000256" key="6">
    <source>
        <dbReference type="ARBA" id="ARBA00022679"/>
    </source>
</evidence>
<proteinExistence type="inferred from homology"/>
<comment type="function">
    <text evidence="15">Ubiquitin-protein ligase which is mainly involved pre-mRNA splicing and DNA repair. Required for pre-mRNA splicing as component of the spliceosome.</text>
</comment>
<evidence type="ECO:0000259" key="17">
    <source>
        <dbReference type="PROSITE" id="PS51698"/>
    </source>
</evidence>
<reference evidence="18" key="1">
    <citation type="submission" date="2020-11" db="EMBL/GenBank/DDBJ databases">
        <authorList>
            <consortium name="DOE Joint Genome Institute"/>
            <person name="Ahrendt S."/>
            <person name="Riley R."/>
            <person name="Andreopoulos W."/>
            <person name="Labutti K."/>
            <person name="Pangilinan J."/>
            <person name="Ruiz-Duenas F.J."/>
            <person name="Barrasa J.M."/>
            <person name="Sanchez-Garcia M."/>
            <person name="Camarero S."/>
            <person name="Miyauchi S."/>
            <person name="Serrano A."/>
            <person name="Linde D."/>
            <person name="Babiker R."/>
            <person name="Drula E."/>
            <person name="Ayuso-Fernandez I."/>
            <person name="Pacheco R."/>
            <person name="Padilla G."/>
            <person name="Ferreira P."/>
            <person name="Barriuso J."/>
            <person name="Kellner H."/>
            <person name="Castanera R."/>
            <person name="Alfaro M."/>
            <person name="Ramirez L."/>
            <person name="Pisabarro A.G."/>
            <person name="Kuo A."/>
            <person name="Tritt A."/>
            <person name="Lipzen A."/>
            <person name="He G."/>
            <person name="Yan M."/>
            <person name="Ng V."/>
            <person name="Cullen D."/>
            <person name="Martin F."/>
            <person name="Rosso M.-N."/>
            <person name="Henrissat B."/>
            <person name="Hibbett D."/>
            <person name="Martinez A.T."/>
            <person name="Grigoriev I.V."/>
        </authorList>
    </citation>
    <scope>NUCLEOTIDE SEQUENCE</scope>
    <source>
        <strain evidence="18">MF-IS2</strain>
    </source>
</reference>
<keyword evidence="7 15" id="KW-0747">Spliceosome</keyword>
<keyword evidence="8" id="KW-0677">Repeat</keyword>
<dbReference type="CDD" id="cd16656">
    <property type="entry name" value="RING-Ubox_PRP19"/>
    <property type="match status" value="1"/>
</dbReference>
<dbReference type="GO" id="GO:0071006">
    <property type="term" value="C:U2-type catalytic step 1 spliceosome"/>
    <property type="evidence" value="ECO:0007669"/>
    <property type="project" value="TreeGrafter"/>
</dbReference>
<name>A0A9P5XJL1_9AGAR</name>
<dbReference type="InterPro" id="IPR036322">
    <property type="entry name" value="WD40_repeat_dom_sf"/>
</dbReference>
<keyword evidence="19" id="KW-1185">Reference proteome</keyword>
<evidence type="ECO:0000256" key="2">
    <source>
        <dbReference type="ARBA" id="ARBA00004906"/>
    </source>
</evidence>
<dbReference type="FunFam" id="3.30.40.10:FF:000027">
    <property type="entry name" value="Pre-mRNA-processing factor 19, putative"/>
    <property type="match status" value="1"/>
</dbReference>
<evidence type="ECO:0000313" key="19">
    <source>
        <dbReference type="Proteomes" id="UP000807342"/>
    </source>
</evidence>
<keyword evidence="12 15" id="KW-0234">DNA repair</keyword>
<evidence type="ECO:0000256" key="3">
    <source>
        <dbReference type="ARBA" id="ARBA00006388"/>
    </source>
</evidence>
<evidence type="ECO:0000256" key="4">
    <source>
        <dbReference type="ARBA" id="ARBA00022574"/>
    </source>
</evidence>
<evidence type="ECO:0000256" key="10">
    <source>
        <dbReference type="ARBA" id="ARBA00022786"/>
    </source>
</evidence>
<dbReference type="SUPFAM" id="SSF57850">
    <property type="entry name" value="RING/U-box"/>
    <property type="match status" value="1"/>
</dbReference>
<comment type="similarity">
    <text evidence="3 15">Belongs to the WD repeat PRP19 family.</text>
</comment>
<dbReference type="PROSITE" id="PS50082">
    <property type="entry name" value="WD_REPEATS_2"/>
    <property type="match status" value="2"/>
</dbReference>
<feature type="domain" description="U-box" evidence="17">
    <location>
        <begin position="1"/>
        <end position="71"/>
    </location>
</feature>
<keyword evidence="6 15" id="KW-0808">Transferase</keyword>
<dbReference type="SMART" id="SM00504">
    <property type="entry name" value="Ubox"/>
    <property type="match status" value="1"/>
</dbReference>
<feature type="region of interest" description="Disordered" evidence="16">
    <location>
        <begin position="138"/>
        <end position="157"/>
    </location>
</feature>
<comment type="catalytic activity">
    <reaction evidence="15">
        <text>S-ubiquitinyl-[E2 ubiquitin-conjugating enzyme]-L-cysteine + [acceptor protein]-L-lysine = [E2 ubiquitin-conjugating enzyme]-L-cysteine + N(6)-ubiquitinyl-[acceptor protein]-L-lysine.</text>
        <dbReference type="EC" id="2.3.2.27"/>
    </reaction>
</comment>
<evidence type="ECO:0000256" key="14">
    <source>
        <dbReference type="PROSITE-ProRule" id="PRU00221"/>
    </source>
</evidence>
<sequence length="504" mass="54525">MVFCAISGEPPQDPVVSTKSGHIYERRLIAKYISENGTDPITGDKLEDSDLIELKASPKTAPPRPPAHTSLPTLLHTLQNEYDAVVLELFSLRQKYNSVRQELSYALYSQDAATRVVARLIRERDAAREALANVQASMGVEPSAPAEGADVEMTEGGPTEENLPAAVVAKIEETHATLSAARKKRKPPTGYTTAAEVKTYTAKHTIPSLHSASPAGINSLSVSRLNPSQFLTGGNDKIVQLYDRSTDKVLATLKGHSKKINHVAFREREGENTLLLSAGADKIAKVWSHDSTSGEYAPSHTVRTHKGEITGLAVHPTSTLAVYSSLDKTYSIHDLTTFTQVFRSPVLDEPFTSLAVHPDGTLIAIGTSASTIQIFDIRGTIAATLTPSEGTPFTVNTLAFSENGYHMLAPGSSSSVSIWDLRKTKSTHSIPLGENFKVNKVTYDQSAQFLGVSGNHGAKVFAHKSWEELLRIEEGSDIAELVFGEQGKEIWAATGREVKIWGSA</sequence>
<keyword evidence="5 15" id="KW-0507">mRNA processing</keyword>
<evidence type="ECO:0000256" key="16">
    <source>
        <dbReference type="SAM" id="MobiDB-lite"/>
    </source>
</evidence>